<dbReference type="RefSeq" id="XP_007772939.1">
    <property type="nucleotide sequence ID" value="XM_007774749.1"/>
</dbReference>
<sequence>MHALLSTFTGRPRRSDDSSSQASCADLVPMRNPSLSTPGQSAASQPSTSGTHNQPPSGTPPPFNPAAPPIASSPISPPPPAHYSPMQAREDELTDFFGGRRFRTPPRSAAPPPYEPRLSDEESEKLPSYTECWSQEPATVARYLFYYGFFFPLFWIIGIVFLYSPLRASPDWESGKTQEEKDQIMKQMRAEESKWARRCLYAFAVEVAILVVVIIAVCVVKFR</sequence>
<dbReference type="GeneID" id="19209500"/>
<dbReference type="KEGG" id="cput:CONPUDRAFT_76401"/>
<dbReference type="OrthoDB" id="3358294at2759"/>
<comment type="caution">
    <text evidence="3">The sequence shown here is derived from an EMBL/GenBank/DDBJ whole genome shotgun (WGS) entry which is preliminary data.</text>
</comment>
<keyword evidence="2" id="KW-0472">Membrane</keyword>
<dbReference type="AlphaFoldDB" id="A0A5M3MCS4"/>
<organism evidence="3 4">
    <name type="scientific">Coniophora puteana (strain RWD-64-598)</name>
    <name type="common">Brown rot fungus</name>
    <dbReference type="NCBI Taxonomy" id="741705"/>
    <lineage>
        <taxon>Eukaryota</taxon>
        <taxon>Fungi</taxon>
        <taxon>Dikarya</taxon>
        <taxon>Basidiomycota</taxon>
        <taxon>Agaricomycotina</taxon>
        <taxon>Agaricomycetes</taxon>
        <taxon>Agaricomycetidae</taxon>
        <taxon>Boletales</taxon>
        <taxon>Coniophorineae</taxon>
        <taxon>Coniophoraceae</taxon>
        <taxon>Coniophora</taxon>
    </lineage>
</organism>
<evidence type="ECO:0000256" key="2">
    <source>
        <dbReference type="SAM" id="Phobius"/>
    </source>
</evidence>
<feature type="compositionally biased region" description="Polar residues" evidence="1">
    <location>
        <begin position="33"/>
        <end position="54"/>
    </location>
</feature>
<feature type="compositionally biased region" description="Pro residues" evidence="1">
    <location>
        <begin position="57"/>
        <end position="68"/>
    </location>
</feature>
<feature type="transmembrane region" description="Helical" evidence="2">
    <location>
        <begin position="200"/>
        <end position="220"/>
    </location>
</feature>
<keyword evidence="2" id="KW-1133">Transmembrane helix</keyword>
<feature type="region of interest" description="Disordered" evidence="1">
    <location>
        <begin position="1"/>
        <end position="86"/>
    </location>
</feature>
<feature type="transmembrane region" description="Helical" evidence="2">
    <location>
        <begin position="144"/>
        <end position="164"/>
    </location>
</feature>
<keyword evidence="2" id="KW-0812">Transmembrane</keyword>
<dbReference type="Proteomes" id="UP000053558">
    <property type="component" value="Unassembled WGS sequence"/>
</dbReference>
<dbReference type="EMBL" id="JH711585">
    <property type="protein sequence ID" value="EIW76836.1"/>
    <property type="molecule type" value="Genomic_DNA"/>
</dbReference>
<accession>A0A5M3MCS4</accession>
<evidence type="ECO:0000313" key="4">
    <source>
        <dbReference type="Proteomes" id="UP000053558"/>
    </source>
</evidence>
<evidence type="ECO:0000313" key="3">
    <source>
        <dbReference type="EMBL" id="EIW76836.1"/>
    </source>
</evidence>
<evidence type="ECO:0000256" key="1">
    <source>
        <dbReference type="SAM" id="MobiDB-lite"/>
    </source>
</evidence>
<name>A0A5M3MCS4_CONPW</name>
<keyword evidence="4" id="KW-1185">Reference proteome</keyword>
<dbReference type="OMA" id="SKWARRC"/>
<proteinExistence type="predicted"/>
<reference evidence="4" key="1">
    <citation type="journal article" date="2012" name="Science">
        <title>The Paleozoic origin of enzymatic lignin decomposition reconstructed from 31 fungal genomes.</title>
        <authorList>
            <person name="Floudas D."/>
            <person name="Binder M."/>
            <person name="Riley R."/>
            <person name="Barry K."/>
            <person name="Blanchette R.A."/>
            <person name="Henrissat B."/>
            <person name="Martinez A.T."/>
            <person name="Otillar R."/>
            <person name="Spatafora J.W."/>
            <person name="Yadav J.S."/>
            <person name="Aerts A."/>
            <person name="Benoit I."/>
            <person name="Boyd A."/>
            <person name="Carlson A."/>
            <person name="Copeland A."/>
            <person name="Coutinho P.M."/>
            <person name="de Vries R.P."/>
            <person name="Ferreira P."/>
            <person name="Findley K."/>
            <person name="Foster B."/>
            <person name="Gaskell J."/>
            <person name="Glotzer D."/>
            <person name="Gorecki P."/>
            <person name="Heitman J."/>
            <person name="Hesse C."/>
            <person name="Hori C."/>
            <person name="Igarashi K."/>
            <person name="Jurgens J.A."/>
            <person name="Kallen N."/>
            <person name="Kersten P."/>
            <person name="Kohler A."/>
            <person name="Kuees U."/>
            <person name="Kumar T.K.A."/>
            <person name="Kuo A."/>
            <person name="LaButti K."/>
            <person name="Larrondo L.F."/>
            <person name="Lindquist E."/>
            <person name="Ling A."/>
            <person name="Lombard V."/>
            <person name="Lucas S."/>
            <person name="Lundell T."/>
            <person name="Martin R."/>
            <person name="McLaughlin D.J."/>
            <person name="Morgenstern I."/>
            <person name="Morin E."/>
            <person name="Murat C."/>
            <person name="Nagy L.G."/>
            <person name="Nolan M."/>
            <person name="Ohm R.A."/>
            <person name="Patyshakuliyeva A."/>
            <person name="Rokas A."/>
            <person name="Ruiz-Duenas F.J."/>
            <person name="Sabat G."/>
            <person name="Salamov A."/>
            <person name="Samejima M."/>
            <person name="Schmutz J."/>
            <person name="Slot J.C."/>
            <person name="St John F."/>
            <person name="Stenlid J."/>
            <person name="Sun H."/>
            <person name="Sun S."/>
            <person name="Syed K."/>
            <person name="Tsang A."/>
            <person name="Wiebenga A."/>
            <person name="Young D."/>
            <person name="Pisabarro A."/>
            <person name="Eastwood D.C."/>
            <person name="Martin F."/>
            <person name="Cullen D."/>
            <person name="Grigoriev I.V."/>
            <person name="Hibbett D.S."/>
        </authorList>
    </citation>
    <scope>NUCLEOTIDE SEQUENCE [LARGE SCALE GENOMIC DNA]</scope>
    <source>
        <strain evidence="4">RWD-64-598 SS2</strain>
    </source>
</reference>
<feature type="region of interest" description="Disordered" evidence="1">
    <location>
        <begin position="98"/>
        <end position="123"/>
    </location>
</feature>
<gene>
    <name evidence="3" type="ORF">CONPUDRAFT_76401</name>
</gene>
<evidence type="ECO:0008006" key="5">
    <source>
        <dbReference type="Google" id="ProtNLM"/>
    </source>
</evidence>
<protein>
    <recommendedName>
        <fullName evidence="5">Transmembrane protein</fullName>
    </recommendedName>
</protein>